<keyword evidence="1" id="KW-0472">Membrane</keyword>
<gene>
    <name evidence="2" type="ORF">TJEJU_2541</name>
</gene>
<keyword evidence="1" id="KW-1133">Transmembrane helix</keyword>
<protein>
    <submittedName>
        <fullName evidence="2">Probable lipoprotein</fullName>
    </submittedName>
</protein>
<evidence type="ECO:0000313" key="2">
    <source>
        <dbReference type="EMBL" id="SNR16225.1"/>
    </source>
</evidence>
<evidence type="ECO:0000256" key="1">
    <source>
        <dbReference type="SAM" id="Phobius"/>
    </source>
</evidence>
<reference evidence="2 3" key="1">
    <citation type="submission" date="2017-07" db="EMBL/GenBank/DDBJ databases">
        <authorList>
            <person name="Sun Z.S."/>
            <person name="Albrecht U."/>
            <person name="Echele G."/>
            <person name="Lee C.C."/>
        </authorList>
    </citation>
    <scope>NUCLEOTIDE SEQUENCE [LARGE SCALE GENOMIC DNA]</scope>
    <source>
        <strain evidence="3">type strain: KCTC 22618</strain>
    </source>
</reference>
<organism evidence="2 3">
    <name type="scientific">Tenacibaculum jejuense</name>
    <dbReference type="NCBI Taxonomy" id="584609"/>
    <lineage>
        <taxon>Bacteria</taxon>
        <taxon>Pseudomonadati</taxon>
        <taxon>Bacteroidota</taxon>
        <taxon>Flavobacteriia</taxon>
        <taxon>Flavobacteriales</taxon>
        <taxon>Flavobacteriaceae</taxon>
        <taxon>Tenacibaculum</taxon>
    </lineage>
</organism>
<name>A0A238UAY0_9FLAO</name>
<dbReference type="AlphaFoldDB" id="A0A238UAY0"/>
<keyword evidence="2" id="KW-0449">Lipoprotein</keyword>
<sequence>MMITIKSLYKKNKDSISLYTIGFIVLIFLIGCKSKEDSKTKDELYKSWEGIYTFCSYNKKDDKIYSARYTFIIDSLNTVVINNKQKEYQGEITQLGEKEITLNFFDKDSEEEYRISKNDSTFFVKGTIPKNDSLEIVANRYSKYEDYYKLRLSLAQISRIYKTEYTEGNARVNSKNGLVLRNKPTLQSEKLITIPYNTPLTIIADTDSFEYLTLGKNNKVVGRWIHVYFKDSEGVFRQGYVFDYFITYDYNIYNLPIDRSSEDPERAQIDIYNAKQFFENLGDMRTLNIKAKKIDLHRYLKNRLALEYDYDEIDFTIDFLDSQRNYGYFNNSVAKIEMFLQGYYDLEIRSDDRSELVVPPLHFFGCHGVLFNNVKFKTKYTQADYHKESGESFAFNINRTQSLFFSNVEFNNQQFKISYLSTMPLTFDYCRFKNYTKNCIVSRNEFKGEEYFPSVNIDNSYFWNNKLETFFELREEKNSIRNSFIGYSHFKNLNTNPKTNYDKSFFNLEDTYFTSNSDKFISSRK</sequence>
<keyword evidence="1" id="KW-0812">Transmembrane</keyword>
<dbReference type="KEGG" id="tje:TJEJU_2541"/>
<dbReference type="Gene3D" id="2.30.30.40">
    <property type="entry name" value="SH3 Domains"/>
    <property type="match status" value="1"/>
</dbReference>
<dbReference type="EMBL" id="LT899436">
    <property type="protein sequence ID" value="SNR16225.1"/>
    <property type="molecule type" value="Genomic_DNA"/>
</dbReference>
<evidence type="ECO:0000313" key="3">
    <source>
        <dbReference type="Proteomes" id="UP000215214"/>
    </source>
</evidence>
<keyword evidence="3" id="KW-1185">Reference proteome</keyword>
<accession>A0A238UAY0</accession>
<feature type="transmembrane region" description="Helical" evidence="1">
    <location>
        <begin position="16"/>
        <end position="32"/>
    </location>
</feature>
<proteinExistence type="predicted"/>
<dbReference type="Proteomes" id="UP000215214">
    <property type="component" value="Chromosome TJEJU"/>
</dbReference>
<dbReference type="PROSITE" id="PS51257">
    <property type="entry name" value="PROKAR_LIPOPROTEIN"/>
    <property type="match status" value="1"/>
</dbReference>